<sequence>MLADIGQHKKNMGTARDTLQQKLDADEDIVKVRAPIANPKLPEGHEFADLEMIEPHTLIAYMWNEIGMNIPEESVKAFWNHHRAVNSPWMENFSSVSDLHIPLGLYGDGARARQLAFQPVEKVLGIFISLPLFRPKSTRNSRWCIFSINENLLYGRKTLNAIFRRIVWSLNHLFTGLWPSHGPDNEPLNSPRAGQKFTDAGHRWALCELRGDWVYQKQVLGFNSSWTAGVNKSVCFRCKALGRGDCRTQYYHVHGDNAHSFGREYNLVSFLLNEMPANDICT</sequence>
<keyword evidence="2" id="KW-1185">Reference proteome</keyword>
<name>A0ABP0ML51_9DINO</name>
<evidence type="ECO:0000313" key="2">
    <source>
        <dbReference type="Proteomes" id="UP001642464"/>
    </source>
</evidence>
<reference evidence="1 2" key="1">
    <citation type="submission" date="2024-02" db="EMBL/GenBank/DDBJ databases">
        <authorList>
            <person name="Chen Y."/>
            <person name="Shah S."/>
            <person name="Dougan E. K."/>
            <person name="Thang M."/>
            <person name="Chan C."/>
        </authorList>
    </citation>
    <scope>NUCLEOTIDE SEQUENCE [LARGE SCALE GENOMIC DNA]</scope>
</reference>
<accession>A0ABP0ML51</accession>
<dbReference type="EMBL" id="CAXAMM010022224">
    <property type="protein sequence ID" value="CAK9051562.1"/>
    <property type="molecule type" value="Genomic_DNA"/>
</dbReference>
<dbReference type="Proteomes" id="UP001642464">
    <property type="component" value="Unassembled WGS sequence"/>
</dbReference>
<proteinExistence type="predicted"/>
<comment type="caution">
    <text evidence="1">The sequence shown here is derived from an EMBL/GenBank/DDBJ whole genome shotgun (WGS) entry which is preliminary data.</text>
</comment>
<organism evidence="1 2">
    <name type="scientific">Durusdinium trenchii</name>
    <dbReference type="NCBI Taxonomy" id="1381693"/>
    <lineage>
        <taxon>Eukaryota</taxon>
        <taxon>Sar</taxon>
        <taxon>Alveolata</taxon>
        <taxon>Dinophyceae</taxon>
        <taxon>Suessiales</taxon>
        <taxon>Symbiodiniaceae</taxon>
        <taxon>Durusdinium</taxon>
    </lineage>
</organism>
<gene>
    <name evidence="1" type="ORF">SCF082_LOCUS28299</name>
</gene>
<protein>
    <submittedName>
        <fullName evidence="1">Uncharacterized protein</fullName>
    </submittedName>
</protein>
<evidence type="ECO:0000313" key="1">
    <source>
        <dbReference type="EMBL" id="CAK9051562.1"/>
    </source>
</evidence>